<reference evidence="3 4" key="1">
    <citation type="submission" date="2016-07" db="EMBL/GenBank/DDBJ databases">
        <title>Pervasive Adenine N6-methylation of Active Genes in Fungi.</title>
        <authorList>
            <consortium name="DOE Joint Genome Institute"/>
            <person name="Mondo S.J."/>
            <person name="Dannebaum R.O."/>
            <person name="Kuo R.C."/>
            <person name="Labutti K."/>
            <person name="Haridas S."/>
            <person name="Kuo A."/>
            <person name="Salamov A."/>
            <person name="Ahrendt S.R."/>
            <person name="Lipzen A."/>
            <person name="Sullivan W."/>
            <person name="Andreopoulos W.B."/>
            <person name="Clum A."/>
            <person name="Lindquist E."/>
            <person name="Daum C."/>
            <person name="Ramamoorthy G.K."/>
            <person name="Gryganskyi A."/>
            <person name="Culley D."/>
            <person name="Magnuson J.K."/>
            <person name="James T.Y."/>
            <person name="O'Malley M.A."/>
            <person name="Stajich J.E."/>
            <person name="Spatafora J.W."/>
            <person name="Visel A."/>
            <person name="Grigoriev I.V."/>
        </authorList>
    </citation>
    <scope>NUCLEOTIDE SEQUENCE [LARGE SCALE GENOMIC DNA]</scope>
    <source>
        <strain evidence="3 4">NRRL 3116</strain>
    </source>
</reference>
<feature type="compositionally biased region" description="Basic residues" evidence="1">
    <location>
        <begin position="33"/>
        <end position="46"/>
    </location>
</feature>
<dbReference type="InParanoid" id="A0A1Y2GCQ6"/>
<evidence type="ECO:0000256" key="1">
    <source>
        <dbReference type="SAM" id="MobiDB-lite"/>
    </source>
</evidence>
<dbReference type="Proteomes" id="UP000193648">
    <property type="component" value="Unassembled WGS sequence"/>
</dbReference>
<accession>A0A1Y2GCQ6</accession>
<name>A0A1Y2GCQ6_9FUNG</name>
<evidence type="ECO:0000313" key="3">
    <source>
        <dbReference type="EMBL" id="ORZ07223.1"/>
    </source>
</evidence>
<keyword evidence="2" id="KW-1133">Transmembrane helix</keyword>
<keyword evidence="4" id="KW-1185">Reference proteome</keyword>
<dbReference type="RefSeq" id="XP_021877886.1">
    <property type="nucleotide sequence ID" value="XM_022019658.1"/>
</dbReference>
<comment type="caution">
    <text evidence="3">The sequence shown here is derived from an EMBL/GenBank/DDBJ whole genome shotgun (WGS) entry which is preliminary data.</text>
</comment>
<feature type="transmembrane region" description="Helical" evidence="2">
    <location>
        <begin position="85"/>
        <end position="104"/>
    </location>
</feature>
<feature type="region of interest" description="Disordered" evidence="1">
    <location>
        <begin position="24"/>
        <end position="46"/>
    </location>
</feature>
<dbReference type="AlphaFoldDB" id="A0A1Y2GCQ6"/>
<organism evidence="3 4">
    <name type="scientific">Lobosporangium transversale</name>
    <dbReference type="NCBI Taxonomy" id="64571"/>
    <lineage>
        <taxon>Eukaryota</taxon>
        <taxon>Fungi</taxon>
        <taxon>Fungi incertae sedis</taxon>
        <taxon>Mucoromycota</taxon>
        <taxon>Mortierellomycotina</taxon>
        <taxon>Mortierellomycetes</taxon>
        <taxon>Mortierellales</taxon>
        <taxon>Mortierellaceae</taxon>
        <taxon>Lobosporangium</taxon>
    </lineage>
</organism>
<protein>
    <submittedName>
        <fullName evidence="3">Uncharacterized protein</fullName>
    </submittedName>
</protein>
<feature type="transmembrane region" description="Helical" evidence="2">
    <location>
        <begin position="125"/>
        <end position="146"/>
    </location>
</feature>
<gene>
    <name evidence="3" type="ORF">BCR41DRAFT_161307</name>
</gene>
<keyword evidence="2" id="KW-0812">Transmembrane</keyword>
<keyword evidence="2" id="KW-0472">Membrane</keyword>
<evidence type="ECO:0000256" key="2">
    <source>
        <dbReference type="SAM" id="Phobius"/>
    </source>
</evidence>
<dbReference type="EMBL" id="MCFF01000042">
    <property type="protein sequence ID" value="ORZ07223.1"/>
    <property type="molecule type" value="Genomic_DNA"/>
</dbReference>
<sequence>MCACFLCCELYMITMTMKDGMQSRWKGKETSQKKKRKKEKKKKRKKKKVMACSIRRIALFWLFFLLGDFSEYHHFSSNYKQIPSIILLIARCVSLCHCQSFRYFDNSFFLTGHLISKNSVADDSSIRLAFPPCHVLLFFFFFFFFVHPSPVLGSFHSIPCCVLLFLD</sequence>
<evidence type="ECO:0000313" key="4">
    <source>
        <dbReference type="Proteomes" id="UP000193648"/>
    </source>
</evidence>
<proteinExistence type="predicted"/>
<dbReference type="GeneID" id="33561503"/>